<evidence type="ECO:0000256" key="1">
    <source>
        <dbReference type="SAM" id="Phobius"/>
    </source>
</evidence>
<keyword evidence="1" id="KW-0812">Transmembrane</keyword>
<dbReference type="RefSeq" id="WP_058280843.1">
    <property type="nucleotide sequence ID" value="NZ_CYUD01000003.1"/>
</dbReference>
<proteinExistence type="predicted"/>
<keyword evidence="1" id="KW-0472">Membrane</keyword>
<reference evidence="3" key="1">
    <citation type="submission" date="2015-09" db="EMBL/GenBank/DDBJ databases">
        <authorList>
            <person name="Rodrigo-Torres L."/>
            <person name="Arahal D.R."/>
        </authorList>
    </citation>
    <scope>NUCLEOTIDE SEQUENCE [LARGE SCALE GENOMIC DNA]</scope>
    <source>
        <strain evidence="3">CECT 5091</strain>
    </source>
</reference>
<dbReference type="EMBL" id="CYUD01000003">
    <property type="protein sequence ID" value="CUJ91243.1"/>
    <property type="molecule type" value="Genomic_DNA"/>
</dbReference>
<organism evidence="2 3">
    <name type="scientific">Ruegeria denitrificans</name>
    <dbReference type="NCBI Taxonomy" id="1715692"/>
    <lineage>
        <taxon>Bacteria</taxon>
        <taxon>Pseudomonadati</taxon>
        <taxon>Pseudomonadota</taxon>
        <taxon>Alphaproteobacteria</taxon>
        <taxon>Rhodobacterales</taxon>
        <taxon>Roseobacteraceae</taxon>
        <taxon>Ruegeria</taxon>
    </lineage>
</organism>
<keyword evidence="1" id="KW-1133">Transmembrane helix</keyword>
<sequence length="192" mass="22335">MRFLSGVRQFLKKSARRENGNLTLESLLMFPIFVMTVSLAYTFFDGFRQSTLNIKAAYTVSDLISREKGLINDTYITSMRTLMQRMVDSPAEMRLRVSHITYDAENDEYFVDWTTTCGFPGIWNDSNIELLRDRLPPMADAEPMIIVESSNDYEWTVKPAWLNTDYQFENYVFTRPRFDPVRGDVSLQGCQT</sequence>
<accession>A0A0P1I5C5</accession>
<dbReference type="STRING" id="1715692.RUE5091_01074"/>
<gene>
    <name evidence="2" type="ORF">RUE5091_01074</name>
</gene>
<evidence type="ECO:0000313" key="3">
    <source>
        <dbReference type="Proteomes" id="UP000051260"/>
    </source>
</evidence>
<dbReference type="Proteomes" id="UP000051260">
    <property type="component" value="Unassembled WGS sequence"/>
</dbReference>
<dbReference type="OrthoDB" id="7876207at2"/>
<name>A0A0P1I5C5_9RHOB</name>
<evidence type="ECO:0008006" key="4">
    <source>
        <dbReference type="Google" id="ProtNLM"/>
    </source>
</evidence>
<protein>
    <recommendedName>
        <fullName evidence="4">Flp pilus assembly protein TadG</fullName>
    </recommendedName>
</protein>
<feature type="transmembrane region" description="Helical" evidence="1">
    <location>
        <begin position="21"/>
        <end position="44"/>
    </location>
</feature>
<evidence type="ECO:0000313" key="2">
    <source>
        <dbReference type="EMBL" id="CUJ91243.1"/>
    </source>
</evidence>
<keyword evidence="3" id="KW-1185">Reference proteome</keyword>
<dbReference type="AlphaFoldDB" id="A0A0P1I5C5"/>